<feature type="region of interest" description="Disordered" evidence="1">
    <location>
        <begin position="66"/>
        <end position="98"/>
    </location>
</feature>
<feature type="compositionally biased region" description="Basic residues" evidence="1">
    <location>
        <begin position="88"/>
        <end position="98"/>
    </location>
</feature>
<evidence type="ECO:0000259" key="3">
    <source>
        <dbReference type="PROSITE" id="PS50222"/>
    </source>
</evidence>
<comment type="caution">
    <text evidence="4">The sequence shown here is derived from an EMBL/GenBank/DDBJ whole genome shotgun (WGS) entry which is preliminary data.</text>
</comment>
<proteinExistence type="predicted"/>
<dbReference type="InterPro" id="IPR002048">
    <property type="entry name" value="EF_hand_dom"/>
</dbReference>
<protein>
    <recommendedName>
        <fullName evidence="3">EF-hand domain-containing protein</fullName>
    </recommendedName>
</protein>
<evidence type="ECO:0000313" key="4">
    <source>
        <dbReference type="EMBL" id="GER60010.1"/>
    </source>
</evidence>
<dbReference type="PROSITE" id="PS00018">
    <property type="entry name" value="EF_HAND_1"/>
    <property type="match status" value="1"/>
</dbReference>
<dbReference type="Gene3D" id="1.10.238.10">
    <property type="entry name" value="EF-hand"/>
    <property type="match status" value="1"/>
</dbReference>
<dbReference type="SUPFAM" id="SSF47473">
    <property type="entry name" value="EF-hand"/>
    <property type="match status" value="1"/>
</dbReference>
<dbReference type="Proteomes" id="UP000326509">
    <property type="component" value="Unassembled WGS sequence"/>
</dbReference>
<feature type="domain" description="EF-hand" evidence="3">
    <location>
        <begin position="59"/>
        <end position="94"/>
    </location>
</feature>
<keyword evidence="2" id="KW-0732">Signal</keyword>
<reference evidence="4 5" key="1">
    <citation type="submission" date="2019-08" db="EMBL/GenBank/DDBJ databases">
        <title>Draft genome sequence of Ulvibacter marinus type strain NBRC 109484.</title>
        <authorList>
            <person name="Kawano K."/>
            <person name="Ushijima N."/>
            <person name="Kihara M."/>
            <person name="Itoh H."/>
        </authorList>
    </citation>
    <scope>NUCLEOTIDE SEQUENCE [LARGE SCALE GENOMIC DNA]</scope>
    <source>
        <strain evidence="4 5">NBRC 109484</strain>
    </source>
</reference>
<dbReference type="InterPro" id="IPR018247">
    <property type="entry name" value="EF_Hand_1_Ca_BS"/>
</dbReference>
<dbReference type="Pfam" id="PF13202">
    <property type="entry name" value="EF-hand_5"/>
    <property type="match status" value="2"/>
</dbReference>
<feature type="signal peptide" evidence="2">
    <location>
        <begin position="1"/>
        <end position="27"/>
    </location>
</feature>
<name>A0A5J4J2A2_9FLAO</name>
<feature type="compositionally biased region" description="Acidic residues" evidence="1">
    <location>
        <begin position="72"/>
        <end position="81"/>
    </location>
</feature>
<dbReference type="EMBL" id="BKCG01000005">
    <property type="protein sequence ID" value="GER60010.1"/>
    <property type="molecule type" value="Genomic_DNA"/>
</dbReference>
<evidence type="ECO:0000256" key="1">
    <source>
        <dbReference type="SAM" id="MobiDB-lite"/>
    </source>
</evidence>
<organism evidence="4 5">
    <name type="scientific">Patiriisocius marinus</name>
    <dbReference type="NCBI Taxonomy" id="1397112"/>
    <lineage>
        <taxon>Bacteria</taxon>
        <taxon>Pseudomonadati</taxon>
        <taxon>Bacteroidota</taxon>
        <taxon>Flavobacteriia</taxon>
        <taxon>Flavobacteriales</taxon>
        <taxon>Flavobacteriaceae</taxon>
        <taxon>Patiriisocius</taxon>
    </lineage>
</organism>
<evidence type="ECO:0000256" key="2">
    <source>
        <dbReference type="SAM" id="SignalP"/>
    </source>
</evidence>
<sequence length="98" mass="11293">MIMKKMSLKTSIMTALLLCFGISFSNAQSKDEKRKKRPTFSELVEKMDENKDGKISLEEVKGPLKEHFTSIDTDEDGFMSEEEFKAMPKPKGRRERSN</sequence>
<accession>A0A5J4J2A2</accession>
<dbReference type="GO" id="GO:0005509">
    <property type="term" value="F:calcium ion binding"/>
    <property type="evidence" value="ECO:0007669"/>
    <property type="project" value="InterPro"/>
</dbReference>
<keyword evidence="5" id="KW-1185">Reference proteome</keyword>
<feature type="chain" id="PRO_5023864893" description="EF-hand domain-containing protein" evidence="2">
    <location>
        <begin position="28"/>
        <end position="98"/>
    </location>
</feature>
<dbReference type="AlphaFoldDB" id="A0A5J4J2A2"/>
<gene>
    <name evidence="4" type="ORF">ULMA_21180</name>
</gene>
<dbReference type="InterPro" id="IPR011992">
    <property type="entry name" value="EF-hand-dom_pair"/>
</dbReference>
<evidence type="ECO:0000313" key="5">
    <source>
        <dbReference type="Proteomes" id="UP000326509"/>
    </source>
</evidence>
<dbReference type="PROSITE" id="PS50222">
    <property type="entry name" value="EF_HAND_2"/>
    <property type="match status" value="1"/>
</dbReference>